<dbReference type="SUPFAM" id="SSF55486">
    <property type="entry name" value="Metalloproteases ('zincins'), catalytic domain"/>
    <property type="match status" value="1"/>
</dbReference>
<dbReference type="GO" id="GO:0007219">
    <property type="term" value="P:Notch signaling pathway"/>
    <property type="evidence" value="ECO:0007669"/>
    <property type="project" value="TreeGrafter"/>
</dbReference>
<organism evidence="18 19">
    <name type="scientific">Daphnia magna</name>
    <dbReference type="NCBI Taxonomy" id="35525"/>
    <lineage>
        <taxon>Eukaryota</taxon>
        <taxon>Metazoa</taxon>
        <taxon>Ecdysozoa</taxon>
        <taxon>Arthropoda</taxon>
        <taxon>Crustacea</taxon>
        <taxon>Branchiopoda</taxon>
        <taxon>Diplostraca</taxon>
        <taxon>Cladocera</taxon>
        <taxon>Anomopoda</taxon>
        <taxon>Daphniidae</taxon>
        <taxon>Daphnia</taxon>
    </lineage>
</organism>
<feature type="domain" description="Disintegrin" evidence="16">
    <location>
        <begin position="490"/>
        <end position="581"/>
    </location>
</feature>
<dbReference type="Pfam" id="PF16698">
    <property type="entry name" value="ADAM17_MPD"/>
    <property type="match status" value="1"/>
</dbReference>
<dbReference type="GO" id="GO:0005886">
    <property type="term" value="C:plasma membrane"/>
    <property type="evidence" value="ECO:0007669"/>
    <property type="project" value="TreeGrafter"/>
</dbReference>
<evidence type="ECO:0000256" key="5">
    <source>
        <dbReference type="ARBA" id="ARBA00022723"/>
    </source>
</evidence>
<dbReference type="PANTHER" id="PTHR45702:SF6">
    <property type="entry name" value="DISINTEGRIN AND METALLOPROTEINASE DOMAIN-CONTAINING PROTEIN 17"/>
    <property type="match status" value="1"/>
</dbReference>
<evidence type="ECO:0000256" key="7">
    <source>
        <dbReference type="ARBA" id="ARBA00022801"/>
    </source>
</evidence>
<keyword evidence="8 13" id="KW-0862">Zinc</keyword>
<dbReference type="Gene3D" id="3.40.390.10">
    <property type="entry name" value="Collagenase (Catalytic Domain)"/>
    <property type="match status" value="1"/>
</dbReference>
<dbReference type="EMBL" id="LRGB01000220">
    <property type="protein sequence ID" value="KZS20319.1"/>
    <property type="molecule type" value="Genomic_DNA"/>
</dbReference>
<keyword evidence="19" id="KW-1185">Reference proteome</keyword>
<dbReference type="InterPro" id="IPR036436">
    <property type="entry name" value="Disintegrin_dom_sf"/>
</dbReference>
<keyword evidence="9 14" id="KW-1133">Transmembrane helix</keyword>
<feature type="domain" description="Peptidase M12B" evidence="17">
    <location>
        <begin position="241"/>
        <end position="489"/>
    </location>
</feature>
<dbReference type="SUPFAM" id="SSF57552">
    <property type="entry name" value="Blood coagulation inhibitor (disintegrin)"/>
    <property type="match status" value="1"/>
</dbReference>
<dbReference type="FunFam" id="3.40.390.10:FF:000017">
    <property type="entry name" value="Disintegrin and metalloproteinase domain-containing protein 17"/>
    <property type="match status" value="1"/>
</dbReference>
<keyword evidence="11 14" id="KW-0472">Membrane</keyword>
<gene>
    <name evidence="18" type="ORF">APZ42_013015</name>
</gene>
<dbReference type="InterPro" id="IPR001762">
    <property type="entry name" value="Disintegrin_dom"/>
</dbReference>
<dbReference type="Gene3D" id="4.10.70.10">
    <property type="entry name" value="Disintegrin domain"/>
    <property type="match status" value="1"/>
</dbReference>
<evidence type="ECO:0000256" key="15">
    <source>
        <dbReference type="SAM" id="SignalP"/>
    </source>
</evidence>
<dbReference type="STRING" id="35525.A0A162R8V1"/>
<evidence type="ECO:0000256" key="1">
    <source>
        <dbReference type="ARBA" id="ARBA00001947"/>
    </source>
</evidence>
<evidence type="ECO:0000256" key="14">
    <source>
        <dbReference type="SAM" id="Phobius"/>
    </source>
</evidence>
<protein>
    <submittedName>
        <fullName evidence="18">ADAM 17 Protease</fullName>
    </submittedName>
</protein>
<sequence>MELQFKLKIFLTIWIQTANAFSSVPSLKHYDTLHSSQLGHSVVKRGIKESSHPYNSIKELSFSALGKDFRLILHPSKGILHHNFQSYAVDGDGVEKPILGGETGFYQGRVFGETRSHVNAHIENGLLTASIVTKEDSFHVEPSWRHLPEPNQESMIVYRGSDVIFDNEPPKWNFWMSNSAEKNHSFARTCASVQEEGNATEEAVHASEQVMIMEAENNNGRNKRQAGVGPPDPYGFSAAKTRCPLLLVADYRFFREMGGGSTKTTINYLISLVDRVHALYAATIWRDGNENEIDSPVLSGLGFVIKKIVVHTEATRVRESELHYNMEKPTWDVRTLLEVFSREYSHKDYCLAHLFTDIKFEGGILGLAYVGSPRRNSVGGICTPEYFKSGYTLYLNSGLSSSRNHYGQRVVTREADLVTAHELGHNWGSEHDPDLPECSPPASQGGSYLMYTYSVSGYDVNNKKFSPCSLRSIRAVLLAKAGRCFTEPEESFCGNLRVEGKEECDAGLLGSEDNDSCCDKFCNLRRNQGAVCSDKNSPCCKNCMLMPAGQKCREAQRATCEQEAKCTGTSSECPASAPQPDGTECLEKGQCRNGTCLPFCETQNYQSCMCDTVADACKRCCRYHLNDTCFPFEPYDILPDGTPCVHGFCNSGICEKTVQDIVERFWDIVEELSINRVLSMLKDNLVGAVLIVSTLLWIPASCLISWVDRKRKRQLETEEAWLRSGELIHPSENGIRRIIHARLRPSQQQR</sequence>
<dbReference type="CDD" id="cd14246">
    <property type="entry name" value="ADAM17_MPD"/>
    <property type="match status" value="1"/>
</dbReference>
<keyword evidence="6 15" id="KW-0732">Signal</keyword>
<keyword evidence="10" id="KW-0482">Metalloprotease</keyword>
<dbReference type="CDD" id="cd04270">
    <property type="entry name" value="ZnMc_TACE_like"/>
    <property type="match status" value="1"/>
</dbReference>
<evidence type="ECO:0000259" key="16">
    <source>
        <dbReference type="PROSITE" id="PS50214"/>
    </source>
</evidence>
<evidence type="ECO:0000256" key="6">
    <source>
        <dbReference type="ARBA" id="ARBA00022729"/>
    </source>
</evidence>
<dbReference type="OrthoDB" id="2131567at2759"/>
<evidence type="ECO:0000259" key="17">
    <source>
        <dbReference type="PROSITE" id="PS50215"/>
    </source>
</evidence>
<dbReference type="Gene3D" id="4.10.70.30">
    <property type="match status" value="1"/>
</dbReference>
<proteinExistence type="predicted"/>
<dbReference type="InterPro" id="IPR001590">
    <property type="entry name" value="Peptidase_M12B"/>
</dbReference>
<evidence type="ECO:0000313" key="18">
    <source>
        <dbReference type="EMBL" id="KZS20319.1"/>
    </source>
</evidence>
<evidence type="ECO:0000256" key="2">
    <source>
        <dbReference type="ARBA" id="ARBA00004479"/>
    </source>
</evidence>
<dbReference type="GO" id="GO:0006509">
    <property type="term" value="P:membrane protein ectodomain proteolysis"/>
    <property type="evidence" value="ECO:0007669"/>
    <property type="project" value="UniProtKB-ARBA"/>
</dbReference>
<dbReference type="AlphaFoldDB" id="A0A162R8V1"/>
<comment type="cofactor">
    <cofactor evidence="1">
        <name>Zn(2+)</name>
        <dbReference type="ChEBI" id="CHEBI:29105"/>
    </cofactor>
</comment>
<name>A0A162R8V1_9CRUS</name>
<evidence type="ECO:0000256" key="11">
    <source>
        <dbReference type="ARBA" id="ARBA00023136"/>
    </source>
</evidence>
<dbReference type="PROSITE" id="PS50214">
    <property type="entry name" value="DISINTEGRIN_2"/>
    <property type="match status" value="1"/>
</dbReference>
<reference evidence="18 19" key="1">
    <citation type="submission" date="2016-03" db="EMBL/GenBank/DDBJ databases">
        <title>EvidentialGene: Evidence-directed Construction of Genes on Genomes.</title>
        <authorList>
            <person name="Gilbert D.G."/>
            <person name="Choi J.-H."/>
            <person name="Mockaitis K."/>
            <person name="Colbourne J."/>
            <person name="Pfrender M."/>
        </authorList>
    </citation>
    <scope>NUCLEOTIDE SEQUENCE [LARGE SCALE GENOMIC DNA]</scope>
    <source>
        <strain evidence="18 19">Xinb3</strain>
        <tissue evidence="18">Complete organism</tissue>
    </source>
</reference>
<dbReference type="InterPro" id="IPR032029">
    <property type="entry name" value="ADAM17_MPD"/>
</dbReference>
<evidence type="ECO:0000256" key="12">
    <source>
        <dbReference type="ARBA" id="ARBA00023157"/>
    </source>
</evidence>
<dbReference type="Pfam" id="PF13574">
    <property type="entry name" value="Reprolysin_2"/>
    <property type="match status" value="1"/>
</dbReference>
<comment type="subcellular location">
    <subcellularLocation>
        <location evidence="2">Membrane</location>
        <topology evidence="2">Single-pass type I membrane protein</topology>
    </subcellularLocation>
</comment>
<accession>A0A162R8V1</accession>
<keyword evidence="7" id="KW-0378">Hydrolase</keyword>
<feature type="signal peptide" evidence="15">
    <location>
        <begin position="1"/>
        <end position="20"/>
    </location>
</feature>
<feature type="chain" id="PRO_5007838867" evidence="15">
    <location>
        <begin position="21"/>
        <end position="750"/>
    </location>
</feature>
<keyword evidence="4 14" id="KW-0812">Transmembrane</keyword>
<comment type="caution">
    <text evidence="18">The sequence shown here is derived from an EMBL/GenBank/DDBJ whole genome shotgun (WGS) entry which is preliminary data.</text>
</comment>
<feature type="transmembrane region" description="Helical" evidence="14">
    <location>
        <begin position="685"/>
        <end position="707"/>
    </location>
</feature>
<evidence type="ECO:0000313" key="19">
    <source>
        <dbReference type="Proteomes" id="UP000076858"/>
    </source>
</evidence>
<dbReference type="GO" id="GO:0004222">
    <property type="term" value="F:metalloendopeptidase activity"/>
    <property type="evidence" value="ECO:0007669"/>
    <property type="project" value="InterPro"/>
</dbReference>
<keyword evidence="12" id="KW-1015">Disulfide bond</keyword>
<dbReference type="Pfam" id="PF00200">
    <property type="entry name" value="Disintegrin"/>
    <property type="match status" value="1"/>
</dbReference>
<dbReference type="PROSITE" id="PS50215">
    <property type="entry name" value="ADAM_MEPRO"/>
    <property type="match status" value="1"/>
</dbReference>
<dbReference type="SMART" id="SM00050">
    <property type="entry name" value="DISIN"/>
    <property type="match status" value="1"/>
</dbReference>
<evidence type="ECO:0000256" key="13">
    <source>
        <dbReference type="PROSITE-ProRule" id="PRU00276"/>
    </source>
</evidence>
<dbReference type="InterPro" id="IPR051489">
    <property type="entry name" value="ADAM_Metalloproteinase"/>
</dbReference>
<feature type="active site" evidence="13">
    <location>
        <position position="422"/>
    </location>
</feature>
<feature type="binding site" evidence="13">
    <location>
        <position position="421"/>
    </location>
    <ligand>
        <name>Zn(2+)</name>
        <dbReference type="ChEBI" id="CHEBI:29105"/>
        <note>catalytic</note>
    </ligand>
</feature>
<dbReference type="Proteomes" id="UP000076858">
    <property type="component" value="Unassembled WGS sequence"/>
</dbReference>
<evidence type="ECO:0000256" key="3">
    <source>
        <dbReference type="ARBA" id="ARBA00022670"/>
    </source>
</evidence>
<dbReference type="InterPro" id="IPR024079">
    <property type="entry name" value="MetalloPept_cat_dom_sf"/>
</dbReference>
<dbReference type="GO" id="GO:0046872">
    <property type="term" value="F:metal ion binding"/>
    <property type="evidence" value="ECO:0007669"/>
    <property type="project" value="UniProtKB-KW"/>
</dbReference>
<evidence type="ECO:0000256" key="4">
    <source>
        <dbReference type="ARBA" id="ARBA00022692"/>
    </source>
</evidence>
<feature type="binding site" evidence="13">
    <location>
        <position position="425"/>
    </location>
    <ligand>
        <name>Zn(2+)</name>
        <dbReference type="ChEBI" id="CHEBI:29105"/>
        <note>catalytic</note>
    </ligand>
</feature>
<dbReference type="PANTHER" id="PTHR45702">
    <property type="entry name" value="ADAM10/ADAM17 METALLOPEPTIDASE FAMILY MEMBER"/>
    <property type="match status" value="1"/>
</dbReference>
<feature type="binding site" evidence="13">
    <location>
        <position position="431"/>
    </location>
    <ligand>
        <name>Zn(2+)</name>
        <dbReference type="ChEBI" id="CHEBI:29105"/>
        <note>catalytic</note>
    </ligand>
</feature>
<dbReference type="InterPro" id="IPR034025">
    <property type="entry name" value="ADAM10_ADAM17"/>
</dbReference>
<dbReference type="FunFam" id="4.10.70.10:FF:000003">
    <property type="entry name" value="Disintegrin and metalloproteinase domain-containing protein 17"/>
    <property type="match status" value="1"/>
</dbReference>
<evidence type="ECO:0000256" key="9">
    <source>
        <dbReference type="ARBA" id="ARBA00022989"/>
    </source>
</evidence>
<evidence type="ECO:0000256" key="8">
    <source>
        <dbReference type="ARBA" id="ARBA00022833"/>
    </source>
</evidence>
<evidence type="ECO:0000256" key="10">
    <source>
        <dbReference type="ARBA" id="ARBA00023049"/>
    </source>
</evidence>
<keyword evidence="5 13" id="KW-0479">Metal-binding</keyword>
<keyword evidence="3 18" id="KW-0645">Protease</keyword>
<comment type="caution">
    <text evidence="13">Lacks conserved residue(s) required for the propagation of feature annotation.</text>
</comment>